<evidence type="ECO:0000256" key="1">
    <source>
        <dbReference type="SAM" id="MobiDB-lite"/>
    </source>
</evidence>
<dbReference type="AlphaFoldDB" id="A0A4Y2V8S2"/>
<keyword evidence="3" id="KW-1185">Reference proteome</keyword>
<name>A0A4Y2V8S2_ARAVE</name>
<proteinExistence type="predicted"/>
<comment type="caution">
    <text evidence="2">The sequence shown here is derived from an EMBL/GenBank/DDBJ whole genome shotgun (WGS) entry which is preliminary data.</text>
</comment>
<reference evidence="2 3" key="1">
    <citation type="journal article" date="2019" name="Sci. Rep.">
        <title>Orb-weaving spider Araneus ventricosus genome elucidates the spidroin gene catalogue.</title>
        <authorList>
            <person name="Kono N."/>
            <person name="Nakamura H."/>
            <person name="Ohtoshi R."/>
            <person name="Moran D.A.P."/>
            <person name="Shinohara A."/>
            <person name="Yoshida Y."/>
            <person name="Fujiwara M."/>
            <person name="Mori M."/>
            <person name="Tomita M."/>
            <person name="Arakawa K."/>
        </authorList>
    </citation>
    <scope>NUCLEOTIDE SEQUENCE [LARGE SCALE GENOMIC DNA]</scope>
</reference>
<feature type="compositionally biased region" description="Low complexity" evidence="1">
    <location>
        <begin position="7"/>
        <end position="16"/>
    </location>
</feature>
<dbReference type="EMBL" id="BGPR01044197">
    <property type="protein sequence ID" value="GBO20922.1"/>
    <property type="molecule type" value="Genomic_DNA"/>
</dbReference>
<dbReference type="Proteomes" id="UP000499080">
    <property type="component" value="Unassembled WGS sequence"/>
</dbReference>
<accession>A0A4Y2V8S2</accession>
<gene>
    <name evidence="2" type="ORF">AVEN_225537_1</name>
</gene>
<feature type="region of interest" description="Disordered" evidence="1">
    <location>
        <begin position="1"/>
        <end position="27"/>
    </location>
</feature>
<feature type="non-terminal residue" evidence="2">
    <location>
        <position position="27"/>
    </location>
</feature>
<evidence type="ECO:0000313" key="3">
    <source>
        <dbReference type="Proteomes" id="UP000499080"/>
    </source>
</evidence>
<organism evidence="2 3">
    <name type="scientific">Araneus ventricosus</name>
    <name type="common">Orbweaver spider</name>
    <name type="synonym">Epeira ventricosa</name>
    <dbReference type="NCBI Taxonomy" id="182803"/>
    <lineage>
        <taxon>Eukaryota</taxon>
        <taxon>Metazoa</taxon>
        <taxon>Ecdysozoa</taxon>
        <taxon>Arthropoda</taxon>
        <taxon>Chelicerata</taxon>
        <taxon>Arachnida</taxon>
        <taxon>Araneae</taxon>
        <taxon>Araneomorphae</taxon>
        <taxon>Entelegynae</taxon>
        <taxon>Araneoidea</taxon>
        <taxon>Araneidae</taxon>
        <taxon>Araneus</taxon>
    </lineage>
</organism>
<sequence>MIRTPFSPSSLSGGLPNCPPDRIFTAK</sequence>
<evidence type="ECO:0000313" key="2">
    <source>
        <dbReference type="EMBL" id="GBO20922.1"/>
    </source>
</evidence>
<protein>
    <submittedName>
        <fullName evidence="2">Uncharacterized protein</fullName>
    </submittedName>
</protein>